<sequence length="154" mass="17506">MIIRKATEADCHDLFPRLRVKDRVEIALSSGDTTVGVMLRSLEASDEAWVALNDQGELFGIYGVAEVQGLGSPWMVATPEVYRYQKELVKDGREWVKSILPKYSRLFNFVHAENTQSIAWLRRLGFTIGELVPEYGAGRAPFYLFYQDPQCVTE</sequence>
<dbReference type="EMBL" id="FXAT01000004">
    <property type="protein sequence ID" value="SMG43219.1"/>
    <property type="molecule type" value="Genomic_DNA"/>
</dbReference>
<evidence type="ECO:0008006" key="3">
    <source>
        <dbReference type="Google" id="ProtNLM"/>
    </source>
</evidence>
<evidence type="ECO:0000313" key="1">
    <source>
        <dbReference type="EMBL" id="SMG43219.1"/>
    </source>
</evidence>
<name>A0A1X7KNW2_9BURK</name>
<dbReference type="RefSeq" id="WP_085483812.1">
    <property type="nucleotide sequence ID" value="NZ_FXAT01000004.1"/>
</dbReference>
<dbReference type="OrthoDB" id="6711434at2"/>
<evidence type="ECO:0000313" key="2">
    <source>
        <dbReference type="Proteomes" id="UP000193228"/>
    </source>
</evidence>
<gene>
    <name evidence="1" type="ORF">SAMN06265784_104143</name>
</gene>
<dbReference type="AlphaFoldDB" id="A0A1X7KNW2"/>
<reference evidence="2" key="1">
    <citation type="submission" date="2017-04" db="EMBL/GenBank/DDBJ databases">
        <authorList>
            <person name="Varghese N."/>
            <person name="Submissions S."/>
        </authorList>
    </citation>
    <scope>NUCLEOTIDE SEQUENCE [LARGE SCALE GENOMIC DNA]</scope>
    <source>
        <strain evidence="2">LMG 29540</strain>
    </source>
</reference>
<accession>A0A1X7KNW2</accession>
<organism evidence="1 2">
    <name type="scientific">Paraburkholderia susongensis</name>
    <dbReference type="NCBI Taxonomy" id="1515439"/>
    <lineage>
        <taxon>Bacteria</taxon>
        <taxon>Pseudomonadati</taxon>
        <taxon>Pseudomonadota</taxon>
        <taxon>Betaproteobacteria</taxon>
        <taxon>Burkholderiales</taxon>
        <taxon>Burkholderiaceae</taxon>
        <taxon>Paraburkholderia</taxon>
    </lineage>
</organism>
<dbReference type="SUPFAM" id="SSF55729">
    <property type="entry name" value="Acyl-CoA N-acyltransferases (Nat)"/>
    <property type="match status" value="1"/>
</dbReference>
<keyword evidence="2" id="KW-1185">Reference proteome</keyword>
<dbReference type="InterPro" id="IPR016181">
    <property type="entry name" value="Acyl_CoA_acyltransferase"/>
</dbReference>
<proteinExistence type="predicted"/>
<protein>
    <recommendedName>
        <fullName evidence="3">N-acetyltransferase domain-containing protein</fullName>
    </recommendedName>
</protein>
<dbReference type="Gene3D" id="3.40.630.30">
    <property type="match status" value="1"/>
</dbReference>
<dbReference type="Proteomes" id="UP000193228">
    <property type="component" value="Unassembled WGS sequence"/>
</dbReference>
<dbReference type="STRING" id="1515439.SAMN06265784_104143"/>